<feature type="region of interest" description="Disordered" evidence="5">
    <location>
        <begin position="190"/>
        <end position="222"/>
    </location>
</feature>
<dbReference type="GeneID" id="7836188"/>
<feature type="domain" description="C2HC/C3H-type" evidence="6">
    <location>
        <begin position="505"/>
        <end position="535"/>
    </location>
</feature>
<evidence type="ECO:0000256" key="4">
    <source>
        <dbReference type="PROSITE-ProRule" id="PRU01371"/>
    </source>
</evidence>
<dbReference type="Gene3D" id="3.30.160.60">
    <property type="entry name" value="Classic Zinc Finger"/>
    <property type="match status" value="1"/>
</dbReference>
<protein>
    <submittedName>
        <fullName evidence="7">A C2HC-type zinc-finger protein</fullName>
    </submittedName>
</protein>
<organism evidence="7 8">
    <name type="scientific">Tetrahymena thermophila (strain SB210)</name>
    <dbReference type="NCBI Taxonomy" id="312017"/>
    <lineage>
        <taxon>Eukaryota</taxon>
        <taxon>Sar</taxon>
        <taxon>Alveolata</taxon>
        <taxon>Ciliophora</taxon>
        <taxon>Intramacronucleata</taxon>
        <taxon>Oligohymenophorea</taxon>
        <taxon>Hymenostomatida</taxon>
        <taxon>Tetrahymenina</taxon>
        <taxon>Tetrahymenidae</taxon>
        <taxon>Tetrahymena</taxon>
    </lineage>
</organism>
<feature type="region of interest" description="Disordered" evidence="5">
    <location>
        <begin position="370"/>
        <end position="467"/>
    </location>
</feature>
<dbReference type="PROSITE" id="PS52027">
    <property type="entry name" value="ZF_C2HC_C3H"/>
    <property type="match status" value="1"/>
</dbReference>
<gene>
    <name evidence="7" type="ORF">TTHERM_00532710</name>
</gene>
<reference evidence="8" key="1">
    <citation type="journal article" date="2006" name="PLoS Biol.">
        <title>Macronuclear genome sequence of the ciliate Tetrahymena thermophila, a model eukaryote.</title>
        <authorList>
            <person name="Eisen J.A."/>
            <person name="Coyne R.S."/>
            <person name="Wu M."/>
            <person name="Wu D."/>
            <person name="Thiagarajan M."/>
            <person name="Wortman J.R."/>
            <person name="Badger J.H."/>
            <person name="Ren Q."/>
            <person name="Amedeo P."/>
            <person name="Jones K.M."/>
            <person name="Tallon L.J."/>
            <person name="Delcher A.L."/>
            <person name="Salzberg S.L."/>
            <person name="Silva J.C."/>
            <person name="Haas B.J."/>
            <person name="Majoros W.H."/>
            <person name="Farzad M."/>
            <person name="Carlton J.M."/>
            <person name="Smith R.K. Jr."/>
            <person name="Garg J."/>
            <person name="Pearlman R.E."/>
            <person name="Karrer K.M."/>
            <person name="Sun L."/>
            <person name="Manning G."/>
            <person name="Elde N.C."/>
            <person name="Turkewitz A.P."/>
            <person name="Asai D.J."/>
            <person name="Wilkes D.E."/>
            <person name="Wang Y."/>
            <person name="Cai H."/>
            <person name="Collins K."/>
            <person name="Stewart B.A."/>
            <person name="Lee S.R."/>
            <person name="Wilamowska K."/>
            <person name="Weinberg Z."/>
            <person name="Ruzzo W.L."/>
            <person name="Wloga D."/>
            <person name="Gaertig J."/>
            <person name="Frankel J."/>
            <person name="Tsao C.-C."/>
            <person name="Gorovsky M.A."/>
            <person name="Keeling P.J."/>
            <person name="Waller R.F."/>
            <person name="Patron N.J."/>
            <person name="Cherry J.M."/>
            <person name="Stover N.A."/>
            <person name="Krieger C.J."/>
            <person name="del Toro C."/>
            <person name="Ryder H.F."/>
            <person name="Williamson S.C."/>
            <person name="Barbeau R.A."/>
            <person name="Hamilton E.P."/>
            <person name="Orias E."/>
        </authorList>
    </citation>
    <scope>NUCLEOTIDE SEQUENCE [LARGE SCALE GENOMIC DNA]</scope>
    <source>
        <strain evidence="8">SB210</strain>
    </source>
</reference>
<accession>Q247Z8</accession>
<evidence type="ECO:0000256" key="2">
    <source>
        <dbReference type="ARBA" id="ARBA00022771"/>
    </source>
</evidence>
<feature type="compositionally biased region" description="Basic and acidic residues" evidence="5">
    <location>
        <begin position="574"/>
        <end position="612"/>
    </location>
</feature>
<evidence type="ECO:0000256" key="3">
    <source>
        <dbReference type="ARBA" id="ARBA00022833"/>
    </source>
</evidence>
<keyword evidence="2 4" id="KW-0863">Zinc-finger</keyword>
<dbReference type="HOGENOM" id="CLU_441805_0_0_1"/>
<feature type="region of interest" description="Disordered" evidence="5">
    <location>
        <begin position="85"/>
        <end position="119"/>
    </location>
</feature>
<keyword evidence="8" id="KW-1185">Reference proteome</keyword>
<evidence type="ECO:0000313" key="8">
    <source>
        <dbReference type="Proteomes" id="UP000009168"/>
    </source>
</evidence>
<dbReference type="KEGG" id="tet:TTHERM_00532710"/>
<evidence type="ECO:0000313" key="7">
    <source>
        <dbReference type="EMBL" id="EAS04147.2"/>
    </source>
</evidence>
<sequence length="628" mass="68938">MNSSNNNWKMGNERRVNLAMTAELALNGNAGSKNISNMQYNPSVQGGAVPRVRGAGMESNLNTNDILGTYKMQGGNGIGNSSKGFGYSEENKDLTSGYKPSQVTTGLPPRGYNSNNDYNSFNTGLSTNNNINNQYKPTGMGADGFGNFQTTSSNSSIQAESNGFKVQRVRGTQQGGPTAINNQNFQGTQAFGGGNTQNNQVGQGTGYGLARNNSRKDENADIDQQTRQLKLEIDSLDLKLGQKNSATNGSSNNFYQNNEQQNNAFKSSATNFGSNNNINTGFTGSGKNFYSNNNNSDSNSNQFNSTATGAGNSVYGNNGFGISFGNANNNNNNMTNNNNFDNFGAMNLNNVQSSSPKNFNSTLQSNQLNLTQNSSTNNNNNRLPPRGRPPVGPSANNNFEDTFGVKTDNNQQNEVRKIPVNLENLNSQNKNTNSTNNNNNTNSKNNNETKEFSTGTYDPSNILNQNRQGRMRSLGKKDANINSHEEKAAQATGSKNIPDQEPEQEQFQCPEGCGRKFNKNALAKHIPQCKKHFQPKKEDQKPQEQQKMQQDAVQHTAEAKKQVKPPKQASKKPGSKDQKSRPEQKDSNKNEALRKLKEQKKKELMQQNKEQEKGDDELVDEPNHNEYL</sequence>
<dbReference type="EMBL" id="GG662455">
    <property type="protein sequence ID" value="EAS04147.2"/>
    <property type="molecule type" value="Genomic_DNA"/>
</dbReference>
<dbReference type="AlphaFoldDB" id="Q247Z8"/>
<feature type="compositionally biased region" description="Low complexity" evidence="5">
    <location>
        <begin position="370"/>
        <end position="381"/>
    </location>
</feature>
<evidence type="ECO:0000256" key="1">
    <source>
        <dbReference type="ARBA" id="ARBA00022723"/>
    </source>
</evidence>
<dbReference type="GO" id="GO:0008270">
    <property type="term" value="F:zinc ion binding"/>
    <property type="evidence" value="ECO:0007669"/>
    <property type="project" value="UniProtKB-KW"/>
</dbReference>
<dbReference type="Proteomes" id="UP000009168">
    <property type="component" value="Unassembled WGS sequence"/>
</dbReference>
<keyword evidence="1" id="KW-0479">Metal-binding</keyword>
<feature type="region of interest" description="Disordered" evidence="5">
    <location>
        <begin position="485"/>
        <end position="512"/>
    </location>
</feature>
<evidence type="ECO:0000259" key="6">
    <source>
        <dbReference type="PROSITE" id="PS52027"/>
    </source>
</evidence>
<feature type="region of interest" description="Disordered" evidence="5">
    <location>
        <begin position="531"/>
        <end position="628"/>
    </location>
</feature>
<keyword evidence="3" id="KW-0862">Zinc</keyword>
<dbReference type="RefSeq" id="XP_001024392.2">
    <property type="nucleotide sequence ID" value="XM_001024392.2"/>
</dbReference>
<evidence type="ECO:0000256" key="5">
    <source>
        <dbReference type="SAM" id="MobiDB-lite"/>
    </source>
</evidence>
<dbReference type="Pfam" id="PF13913">
    <property type="entry name" value="zf-C2HC_2"/>
    <property type="match status" value="1"/>
</dbReference>
<feature type="compositionally biased region" description="Polar residues" evidence="5">
    <location>
        <begin position="452"/>
        <end position="467"/>
    </location>
</feature>
<feature type="compositionally biased region" description="Basic and acidic residues" evidence="5">
    <location>
        <begin position="535"/>
        <end position="544"/>
    </location>
</feature>
<dbReference type="InterPro" id="IPR049899">
    <property type="entry name" value="Znf_C2HC_C3H"/>
</dbReference>
<name>Q247Z8_TETTS</name>
<proteinExistence type="predicted"/>
<dbReference type="InParanoid" id="Q247Z8"/>
<feature type="compositionally biased region" description="Low complexity" evidence="5">
    <location>
        <begin position="421"/>
        <end position="446"/>
    </location>
</feature>